<gene>
    <name evidence="2" type="ORF">Q5H93_21525</name>
</gene>
<organism evidence="2 3">
    <name type="scientific">Hymenobacter aranciens</name>
    <dbReference type="NCBI Taxonomy" id="3063996"/>
    <lineage>
        <taxon>Bacteria</taxon>
        <taxon>Pseudomonadati</taxon>
        <taxon>Bacteroidota</taxon>
        <taxon>Cytophagia</taxon>
        <taxon>Cytophagales</taxon>
        <taxon>Hymenobacteraceae</taxon>
        <taxon>Hymenobacter</taxon>
    </lineage>
</organism>
<dbReference type="Proteomes" id="UP001176429">
    <property type="component" value="Unassembled WGS sequence"/>
</dbReference>
<sequence length="444" mass="49437">MNLTLRQRLDKPARDGRCYVFLDVTWPRHRATLPTGVKCLPAHFRPDKAQPVSAKDLAAGHLNARLNALKATVLKVAERAVVEDVPLTPAMLRTATSARRAKTNSTSVTVAPPAVTPTEFYARWKADNPGQTSHGARRYKQVVDHLQAYQPDWPVLELTRPEFLGYLTHLAGLGLVDGTVSKHVKFLRECFRLGGLPVPGWLKLQTRYGRAPALRAKELQHLIALSDLLPDLAIERDLFVLQTLLLLRDSDLRQLRPHHIEPVPLPGYGPVPVATFRQAKTGDEVRLPLPPAAAAIWERYAGKLPMPVQQERNRRMKHLARVAQLERSFVRVQYVQGEPVEEIIPLHKVITTHTARHTGADMVMLGSGGDSNLKEKALGHAGVYGHDALERYGPALLRAWEAVLSKPKMDNNFSANPPDSAPDETYVLRPVRTIGAYSLPRLTK</sequence>
<proteinExistence type="predicted"/>
<reference evidence="2" key="1">
    <citation type="submission" date="2023-07" db="EMBL/GenBank/DDBJ databases">
        <authorList>
            <person name="Kim M.K."/>
        </authorList>
    </citation>
    <scope>NUCLEOTIDE SEQUENCE</scope>
    <source>
        <strain evidence="2">ASUV-10-1</strain>
    </source>
</reference>
<keyword evidence="3" id="KW-1185">Reference proteome</keyword>
<comment type="caution">
    <text evidence="2">The sequence shown here is derived from an EMBL/GenBank/DDBJ whole genome shotgun (WGS) entry which is preliminary data.</text>
</comment>
<name>A0ABT9BGE4_9BACT</name>
<dbReference type="InterPro" id="IPR013762">
    <property type="entry name" value="Integrase-like_cat_sf"/>
</dbReference>
<protein>
    <recommendedName>
        <fullName evidence="4">Core-binding (CB) domain-containing protein</fullName>
    </recommendedName>
</protein>
<evidence type="ECO:0000313" key="3">
    <source>
        <dbReference type="Proteomes" id="UP001176429"/>
    </source>
</evidence>
<dbReference type="Gene3D" id="1.10.443.10">
    <property type="entry name" value="Intergrase catalytic core"/>
    <property type="match status" value="1"/>
</dbReference>
<dbReference type="InterPro" id="IPR011010">
    <property type="entry name" value="DNA_brk_join_enz"/>
</dbReference>
<evidence type="ECO:0000256" key="1">
    <source>
        <dbReference type="ARBA" id="ARBA00023172"/>
    </source>
</evidence>
<keyword evidence="1" id="KW-0233">DNA recombination</keyword>
<dbReference type="RefSeq" id="WP_305008768.1">
    <property type="nucleotide sequence ID" value="NZ_JAUQSY010000019.1"/>
</dbReference>
<evidence type="ECO:0008006" key="4">
    <source>
        <dbReference type="Google" id="ProtNLM"/>
    </source>
</evidence>
<accession>A0ABT9BGE4</accession>
<dbReference type="EMBL" id="JAUQSY010000019">
    <property type="protein sequence ID" value="MDO7877340.1"/>
    <property type="molecule type" value="Genomic_DNA"/>
</dbReference>
<evidence type="ECO:0000313" key="2">
    <source>
        <dbReference type="EMBL" id="MDO7877340.1"/>
    </source>
</evidence>
<dbReference type="SUPFAM" id="SSF56349">
    <property type="entry name" value="DNA breaking-rejoining enzymes"/>
    <property type="match status" value="1"/>
</dbReference>